<dbReference type="PANTHER" id="PTHR40621">
    <property type="entry name" value="TRANSCRIPTION FACTOR KAPC-RELATED"/>
    <property type="match status" value="1"/>
</dbReference>
<accession>A0A3N4LKF0</accession>
<dbReference type="InParanoid" id="A0A3N4LKF0"/>
<keyword evidence="7" id="KW-1185">Reference proteome</keyword>
<dbReference type="EMBL" id="ML121556">
    <property type="protein sequence ID" value="RPB21949.1"/>
    <property type="molecule type" value="Genomic_DNA"/>
</dbReference>
<evidence type="ECO:0000256" key="1">
    <source>
        <dbReference type="ARBA" id="ARBA00004123"/>
    </source>
</evidence>
<dbReference type="SUPFAM" id="SSF57959">
    <property type="entry name" value="Leucine zipper domain"/>
    <property type="match status" value="1"/>
</dbReference>
<dbReference type="GO" id="GO:0090575">
    <property type="term" value="C:RNA polymerase II transcription regulator complex"/>
    <property type="evidence" value="ECO:0007669"/>
    <property type="project" value="TreeGrafter"/>
</dbReference>
<dbReference type="PANTHER" id="PTHR40621:SF9">
    <property type="entry name" value="MEAB PROTEIN"/>
    <property type="match status" value="1"/>
</dbReference>
<feature type="coiled-coil region" evidence="3">
    <location>
        <begin position="63"/>
        <end position="90"/>
    </location>
</feature>
<proteinExistence type="predicted"/>
<evidence type="ECO:0000313" key="6">
    <source>
        <dbReference type="EMBL" id="RPB21949.1"/>
    </source>
</evidence>
<keyword evidence="2" id="KW-0539">Nucleus</keyword>
<feature type="compositionally biased region" description="Polar residues" evidence="4">
    <location>
        <begin position="194"/>
        <end position="206"/>
    </location>
</feature>
<evidence type="ECO:0000256" key="2">
    <source>
        <dbReference type="ARBA" id="ARBA00023242"/>
    </source>
</evidence>
<evidence type="ECO:0000256" key="4">
    <source>
        <dbReference type="SAM" id="MobiDB-lite"/>
    </source>
</evidence>
<evidence type="ECO:0000259" key="5">
    <source>
        <dbReference type="PROSITE" id="PS00036"/>
    </source>
</evidence>
<feature type="region of interest" description="Disordered" evidence="4">
    <location>
        <begin position="182"/>
        <end position="206"/>
    </location>
</feature>
<dbReference type="AlphaFoldDB" id="A0A3N4LKF0"/>
<feature type="region of interest" description="Disordered" evidence="4">
    <location>
        <begin position="120"/>
        <end position="168"/>
    </location>
</feature>
<organism evidence="6 7">
    <name type="scientific">Terfezia boudieri ATCC MYA-4762</name>
    <dbReference type="NCBI Taxonomy" id="1051890"/>
    <lineage>
        <taxon>Eukaryota</taxon>
        <taxon>Fungi</taxon>
        <taxon>Dikarya</taxon>
        <taxon>Ascomycota</taxon>
        <taxon>Pezizomycotina</taxon>
        <taxon>Pezizomycetes</taxon>
        <taxon>Pezizales</taxon>
        <taxon>Pezizaceae</taxon>
        <taxon>Terfezia</taxon>
    </lineage>
</organism>
<evidence type="ECO:0000313" key="7">
    <source>
        <dbReference type="Proteomes" id="UP000267821"/>
    </source>
</evidence>
<feature type="domain" description="BZIP" evidence="5">
    <location>
        <begin position="44"/>
        <end position="58"/>
    </location>
</feature>
<dbReference type="InterPro" id="IPR050936">
    <property type="entry name" value="AP-1-like"/>
</dbReference>
<dbReference type="CDD" id="cd14688">
    <property type="entry name" value="bZIP_YAP"/>
    <property type="match status" value="1"/>
</dbReference>
<dbReference type="Gene3D" id="1.20.5.170">
    <property type="match status" value="1"/>
</dbReference>
<feature type="region of interest" description="Disordered" evidence="4">
    <location>
        <begin position="1"/>
        <end position="51"/>
    </location>
</feature>
<dbReference type="InterPro" id="IPR004827">
    <property type="entry name" value="bZIP"/>
</dbReference>
<dbReference type="STRING" id="1051890.A0A3N4LKF0"/>
<name>A0A3N4LKF0_9PEZI</name>
<protein>
    <recommendedName>
        <fullName evidence="5">BZIP domain-containing protein</fullName>
    </recommendedName>
</protein>
<dbReference type="OrthoDB" id="2285533at2759"/>
<feature type="compositionally biased region" description="Low complexity" evidence="4">
    <location>
        <begin position="7"/>
        <end position="22"/>
    </location>
</feature>
<dbReference type="PROSITE" id="PS00036">
    <property type="entry name" value="BZIP_BASIC"/>
    <property type="match status" value="1"/>
</dbReference>
<sequence length="275" mass="30429">MAAVKTSPQPSEPSSASSPESSVQFPTQKRKGGRKPVYATQEERKMRNRAAQAAFRERRTEYIKHLEATIKHHEEQLSSLQQSSRNAAEEVLMLRYKTSLLERILLEKGIDVQSELRAFSQGEPTAPTAPMGSVPQQHRQQPHHPMHQQQIHRQSISRAVPKRGSVSQQTPDAIYIKTSPIMQPTPVSRAPSPHANSSAMPTPPEATTTGFVPHSVVSTPASDFVSPGGGNNSGCMSIPHNYYPSPYQQHMEELGKLPLVLLCLLLYESALFILD</sequence>
<reference evidence="6 7" key="1">
    <citation type="journal article" date="2018" name="Nat. Ecol. Evol.">
        <title>Pezizomycetes genomes reveal the molecular basis of ectomycorrhizal truffle lifestyle.</title>
        <authorList>
            <person name="Murat C."/>
            <person name="Payen T."/>
            <person name="Noel B."/>
            <person name="Kuo A."/>
            <person name="Morin E."/>
            <person name="Chen J."/>
            <person name="Kohler A."/>
            <person name="Krizsan K."/>
            <person name="Balestrini R."/>
            <person name="Da Silva C."/>
            <person name="Montanini B."/>
            <person name="Hainaut M."/>
            <person name="Levati E."/>
            <person name="Barry K.W."/>
            <person name="Belfiori B."/>
            <person name="Cichocki N."/>
            <person name="Clum A."/>
            <person name="Dockter R.B."/>
            <person name="Fauchery L."/>
            <person name="Guy J."/>
            <person name="Iotti M."/>
            <person name="Le Tacon F."/>
            <person name="Lindquist E.A."/>
            <person name="Lipzen A."/>
            <person name="Malagnac F."/>
            <person name="Mello A."/>
            <person name="Molinier V."/>
            <person name="Miyauchi S."/>
            <person name="Poulain J."/>
            <person name="Riccioni C."/>
            <person name="Rubini A."/>
            <person name="Sitrit Y."/>
            <person name="Splivallo R."/>
            <person name="Traeger S."/>
            <person name="Wang M."/>
            <person name="Zifcakova L."/>
            <person name="Wipf D."/>
            <person name="Zambonelli A."/>
            <person name="Paolocci F."/>
            <person name="Nowrousian M."/>
            <person name="Ottonello S."/>
            <person name="Baldrian P."/>
            <person name="Spatafora J.W."/>
            <person name="Henrissat B."/>
            <person name="Nagy L.G."/>
            <person name="Aury J.M."/>
            <person name="Wincker P."/>
            <person name="Grigoriev I.V."/>
            <person name="Bonfante P."/>
            <person name="Martin F.M."/>
        </authorList>
    </citation>
    <scope>NUCLEOTIDE SEQUENCE [LARGE SCALE GENOMIC DNA]</scope>
    <source>
        <strain evidence="6 7">ATCC MYA-4762</strain>
    </source>
</reference>
<evidence type="ECO:0000256" key="3">
    <source>
        <dbReference type="SAM" id="Coils"/>
    </source>
</evidence>
<dbReference type="Proteomes" id="UP000267821">
    <property type="component" value="Unassembled WGS sequence"/>
</dbReference>
<dbReference type="GO" id="GO:0001228">
    <property type="term" value="F:DNA-binding transcription activator activity, RNA polymerase II-specific"/>
    <property type="evidence" value="ECO:0007669"/>
    <property type="project" value="TreeGrafter"/>
</dbReference>
<dbReference type="InterPro" id="IPR046347">
    <property type="entry name" value="bZIP_sf"/>
</dbReference>
<dbReference type="GO" id="GO:0000976">
    <property type="term" value="F:transcription cis-regulatory region binding"/>
    <property type="evidence" value="ECO:0007669"/>
    <property type="project" value="InterPro"/>
</dbReference>
<keyword evidence="3" id="KW-0175">Coiled coil</keyword>
<gene>
    <name evidence="6" type="ORF">L211DRAFT_789699</name>
</gene>
<comment type="subcellular location">
    <subcellularLocation>
        <location evidence="1">Nucleus</location>
    </subcellularLocation>
</comment>